<protein>
    <submittedName>
        <fullName evidence="1">Uncharacterized protein</fullName>
    </submittedName>
</protein>
<reference evidence="1" key="2">
    <citation type="journal article" date="2022" name="New Phytol.">
        <title>Evolutionary transition to the ectomycorrhizal habit in the genomes of a hyperdiverse lineage of mushroom-forming fungi.</title>
        <authorList>
            <person name="Looney B."/>
            <person name="Miyauchi S."/>
            <person name="Morin E."/>
            <person name="Drula E."/>
            <person name="Courty P.E."/>
            <person name="Kohler A."/>
            <person name="Kuo A."/>
            <person name="LaButti K."/>
            <person name="Pangilinan J."/>
            <person name="Lipzen A."/>
            <person name="Riley R."/>
            <person name="Andreopoulos W."/>
            <person name="He G."/>
            <person name="Johnson J."/>
            <person name="Nolan M."/>
            <person name="Tritt A."/>
            <person name="Barry K.W."/>
            <person name="Grigoriev I.V."/>
            <person name="Nagy L.G."/>
            <person name="Hibbett D."/>
            <person name="Henrissat B."/>
            <person name="Matheny P.B."/>
            <person name="Labbe J."/>
            <person name="Martin F.M."/>
        </authorList>
    </citation>
    <scope>NUCLEOTIDE SEQUENCE</scope>
    <source>
        <strain evidence="1">HHB10654</strain>
    </source>
</reference>
<comment type="caution">
    <text evidence="1">The sequence shown here is derived from an EMBL/GenBank/DDBJ whole genome shotgun (WGS) entry which is preliminary data.</text>
</comment>
<sequence>MRKPKDGGEGARYVDGVFYATRVVASFGWALWRMSKHPEGYKTPRLNQPRLVRGSLSGRGVGKHDWRQTRVYLHGARGQRPFEGGAVKQDRSRCQHRKLGCVTPVAVRLSGHGGRAASSGDDECAEIECLGLSDCVFLQLSSHPSTEICRCSSRFYFSPGLFREEACCRVMMKKICVEERW</sequence>
<gene>
    <name evidence="1" type="ORF">BV25DRAFT_957369</name>
</gene>
<dbReference type="Proteomes" id="UP000814140">
    <property type="component" value="Unassembled WGS sequence"/>
</dbReference>
<keyword evidence="2" id="KW-1185">Reference proteome</keyword>
<dbReference type="EMBL" id="MU277219">
    <property type="protein sequence ID" value="KAI0060397.1"/>
    <property type="molecule type" value="Genomic_DNA"/>
</dbReference>
<organism evidence="1 2">
    <name type="scientific">Artomyces pyxidatus</name>
    <dbReference type="NCBI Taxonomy" id="48021"/>
    <lineage>
        <taxon>Eukaryota</taxon>
        <taxon>Fungi</taxon>
        <taxon>Dikarya</taxon>
        <taxon>Basidiomycota</taxon>
        <taxon>Agaricomycotina</taxon>
        <taxon>Agaricomycetes</taxon>
        <taxon>Russulales</taxon>
        <taxon>Auriscalpiaceae</taxon>
        <taxon>Artomyces</taxon>
    </lineage>
</organism>
<reference evidence="1" key="1">
    <citation type="submission" date="2021-03" db="EMBL/GenBank/DDBJ databases">
        <authorList>
            <consortium name="DOE Joint Genome Institute"/>
            <person name="Ahrendt S."/>
            <person name="Looney B.P."/>
            <person name="Miyauchi S."/>
            <person name="Morin E."/>
            <person name="Drula E."/>
            <person name="Courty P.E."/>
            <person name="Chicoki N."/>
            <person name="Fauchery L."/>
            <person name="Kohler A."/>
            <person name="Kuo A."/>
            <person name="Labutti K."/>
            <person name="Pangilinan J."/>
            <person name="Lipzen A."/>
            <person name="Riley R."/>
            <person name="Andreopoulos W."/>
            <person name="He G."/>
            <person name="Johnson J."/>
            <person name="Barry K.W."/>
            <person name="Grigoriev I.V."/>
            <person name="Nagy L."/>
            <person name="Hibbett D."/>
            <person name="Henrissat B."/>
            <person name="Matheny P.B."/>
            <person name="Labbe J."/>
            <person name="Martin F."/>
        </authorList>
    </citation>
    <scope>NUCLEOTIDE SEQUENCE</scope>
    <source>
        <strain evidence="1">HHB10654</strain>
    </source>
</reference>
<proteinExistence type="predicted"/>
<evidence type="ECO:0000313" key="2">
    <source>
        <dbReference type="Proteomes" id="UP000814140"/>
    </source>
</evidence>
<evidence type="ECO:0000313" key="1">
    <source>
        <dbReference type="EMBL" id="KAI0060397.1"/>
    </source>
</evidence>
<name>A0ACB8SW32_9AGAM</name>
<accession>A0ACB8SW32</accession>